<keyword evidence="3" id="KW-1185">Reference proteome</keyword>
<proteinExistence type="predicted"/>
<gene>
    <name evidence="2" type="ORF">CYMTET_24914</name>
</gene>
<dbReference type="AlphaFoldDB" id="A0AAE0KZF2"/>
<name>A0AAE0KZF2_9CHLO</name>
<organism evidence="2 3">
    <name type="scientific">Cymbomonas tetramitiformis</name>
    <dbReference type="NCBI Taxonomy" id="36881"/>
    <lineage>
        <taxon>Eukaryota</taxon>
        <taxon>Viridiplantae</taxon>
        <taxon>Chlorophyta</taxon>
        <taxon>Pyramimonadophyceae</taxon>
        <taxon>Pyramimonadales</taxon>
        <taxon>Pyramimonadaceae</taxon>
        <taxon>Cymbomonas</taxon>
    </lineage>
</organism>
<feature type="transmembrane region" description="Helical" evidence="1">
    <location>
        <begin position="63"/>
        <end position="86"/>
    </location>
</feature>
<accession>A0AAE0KZF2</accession>
<comment type="caution">
    <text evidence="2">The sequence shown here is derived from an EMBL/GenBank/DDBJ whole genome shotgun (WGS) entry which is preliminary data.</text>
</comment>
<keyword evidence="1" id="KW-0812">Transmembrane</keyword>
<dbReference type="SUPFAM" id="SSF49785">
    <property type="entry name" value="Galactose-binding domain-like"/>
    <property type="match status" value="1"/>
</dbReference>
<evidence type="ECO:0008006" key="4">
    <source>
        <dbReference type="Google" id="ProtNLM"/>
    </source>
</evidence>
<evidence type="ECO:0000256" key="1">
    <source>
        <dbReference type="SAM" id="Phobius"/>
    </source>
</evidence>
<dbReference type="InterPro" id="IPR008979">
    <property type="entry name" value="Galactose-bd-like_sf"/>
</dbReference>
<dbReference type="Gene3D" id="2.60.120.260">
    <property type="entry name" value="Galactose-binding domain-like"/>
    <property type="match status" value="1"/>
</dbReference>
<keyword evidence="1" id="KW-1133">Transmembrane helix</keyword>
<sequence>MNVNGLLALPLKVSRPRKHRAQLDSDRLMLTLGPRIPLQRIGVGVEREAASPLKRKNAPWPRVLLLIVPALFALPGIAVMAKLLFWTSSTSMTSAAPAPAELALGLVHTSAALGVRSVGETSRHPGLGSPAVGPQALTGFVQRGGAQLRGEEAAVLSPPMPSRSPPATGSLVELATGCPVTSDVRGNLGPASVVTSAAHGDWLKDRWQGAKDMSGTPIPGEHWLTIDLGRPCAIAQVEVDFEVAYAASYDVELADNGMDGPWRLLRSVEASVLSPAELWGAQLEVAKPRLH</sequence>
<evidence type="ECO:0000313" key="2">
    <source>
        <dbReference type="EMBL" id="KAK3266463.1"/>
    </source>
</evidence>
<dbReference type="Proteomes" id="UP001190700">
    <property type="component" value="Unassembled WGS sequence"/>
</dbReference>
<protein>
    <recommendedName>
        <fullName evidence="4">F5/8 type C domain-containing protein</fullName>
    </recommendedName>
</protein>
<evidence type="ECO:0000313" key="3">
    <source>
        <dbReference type="Proteomes" id="UP001190700"/>
    </source>
</evidence>
<keyword evidence="1" id="KW-0472">Membrane</keyword>
<dbReference type="EMBL" id="LGRX02013051">
    <property type="protein sequence ID" value="KAK3266463.1"/>
    <property type="molecule type" value="Genomic_DNA"/>
</dbReference>
<reference evidence="2 3" key="1">
    <citation type="journal article" date="2015" name="Genome Biol. Evol.">
        <title>Comparative Genomics of a Bacterivorous Green Alga Reveals Evolutionary Causalities and Consequences of Phago-Mixotrophic Mode of Nutrition.</title>
        <authorList>
            <person name="Burns J.A."/>
            <person name="Paasch A."/>
            <person name="Narechania A."/>
            <person name="Kim E."/>
        </authorList>
    </citation>
    <scope>NUCLEOTIDE SEQUENCE [LARGE SCALE GENOMIC DNA]</scope>
    <source>
        <strain evidence="2 3">PLY_AMNH</strain>
    </source>
</reference>